<reference evidence="2" key="1">
    <citation type="submission" date="2018-02" db="EMBL/GenBank/DDBJ databases">
        <title>Rhizophora mucronata_Transcriptome.</title>
        <authorList>
            <person name="Meera S.P."/>
            <person name="Sreeshan A."/>
            <person name="Augustine A."/>
        </authorList>
    </citation>
    <scope>NUCLEOTIDE SEQUENCE</scope>
    <source>
        <tissue evidence="2">Leaf</tissue>
    </source>
</reference>
<dbReference type="EMBL" id="GGEC01005492">
    <property type="protein sequence ID" value="MBW85975.1"/>
    <property type="molecule type" value="Transcribed_RNA"/>
</dbReference>
<keyword evidence="1" id="KW-0812">Transmembrane</keyword>
<sequence length="55" mass="6033">MCSWRSALLASMEPQRCRSQEAGAFARSPVWVIVLVLACSTMTGVILARICMDLC</sequence>
<proteinExistence type="predicted"/>
<feature type="transmembrane region" description="Helical" evidence="1">
    <location>
        <begin position="29"/>
        <end position="52"/>
    </location>
</feature>
<keyword evidence="1" id="KW-0472">Membrane</keyword>
<evidence type="ECO:0000313" key="2">
    <source>
        <dbReference type="EMBL" id="MBW85975.1"/>
    </source>
</evidence>
<keyword evidence="1" id="KW-1133">Transmembrane helix</keyword>
<name>A0A2P2IXM1_RHIMU</name>
<evidence type="ECO:0000256" key="1">
    <source>
        <dbReference type="SAM" id="Phobius"/>
    </source>
</evidence>
<accession>A0A2P2IXM1</accession>
<protein>
    <submittedName>
        <fullName evidence="2">Uncharacterized protein</fullName>
    </submittedName>
</protein>
<organism evidence="2">
    <name type="scientific">Rhizophora mucronata</name>
    <name type="common">Asiatic mangrove</name>
    <dbReference type="NCBI Taxonomy" id="61149"/>
    <lineage>
        <taxon>Eukaryota</taxon>
        <taxon>Viridiplantae</taxon>
        <taxon>Streptophyta</taxon>
        <taxon>Embryophyta</taxon>
        <taxon>Tracheophyta</taxon>
        <taxon>Spermatophyta</taxon>
        <taxon>Magnoliopsida</taxon>
        <taxon>eudicotyledons</taxon>
        <taxon>Gunneridae</taxon>
        <taxon>Pentapetalae</taxon>
        <taxon>rosids</taxon>
        <taxon>fabids</taxon>
        <taxon>Malpighiales</taxon>
        <taxon>Rhizophoraceae</taxon>
        <taxon>Rhizophora</taxon>
    </lineage>
</organism>
<dbReference type="AlphaFoldDB" id="A0A2P2IXM1"/>